<evidence type="ECO:0000259" key="10">
    <source>
        <dbReference type="Pfam" id="PF07670"/>
    </source>
</evidence>
<feature type="transmembrane region" description="Helical" evidence="7">
    <location>
        <begin position="401"/>
        <end position="422"/>
    </location>
</feature>
<dbReference type="AlphaFoldDB" id="A0AA38MDY0"/>
<dbReference type="PANTHER" id="PTHR10590:SF4">
    <property type="entry name" value="SOLUTE CARRIER FAMILY 28 MEMBER 3"/>
    <property type="match status" value="1"/>
</dbReference>
<sequence>MPEKTSPHILTENNSNANGYTDNLAISGYPPTHKKEKPPSKYRKLVNWTIGSAVLAAIYAHFIWATWYFIEKTEATLDSTTCTGYGFWMIVFIFINFGVAYKFVLKKYLIAPIERYMWKPCAALFKKVPYATTGFLALIFVAILVFLIVDSSDDWWRLMPLTGLVIYVIMGFLLSPYKRQIPWTTVLSGLIAQFILGLLTIRWDVGRNIFSCIGDKVDTFLKYAVNASAFVYGDDLVLNQAIFAFNALAAIYIMSFTINILYYCGVMQSVVLNIGIFLQWLLGTPICESVNSAANIFLGMSESPFLIKPYLDHMTDSEIHSIMTSGFASVSGTVLAAYISFGATPAHLITSCVMSAPAALCYSKLMYPEVEEVLIKRENIKRIKMEYESLLDAAIKGAGEAAMIILGIIANLISFIATIYFFNGILTWLGTLVGYTEEGELWTLEIILGKVFIPLTYTMGVQWEECEKVGQLIGVKTIVNEFVAFQKMGEMDLSPRSKIIATYSICGFANPGSVGILLSTLGAFMPNKRENLTRLAFRSFLGGCFVCFMTACIAGLLTP</sequence>
<name>A0AA38MDY0_9CUCU</name>
<reference evidence="11" key="1">
    <citation type="journal article" date="2023" name="G3 (Bethesda)">
        <title>Whole genome assemblies of Zophobas morio and Tenebrio molitor.</title>
        <authorList>
            <person name="Kaur S."/>
            <person name="Stinson S.A."/>
            <person name="diCenzo G.C."/>
        </authorList>
    </citation>
    <scope>NUCLEOTIDE SEQUENCE</scope>
    <source>
        <strain evidence="11">QUZm001</strain>
    </source>
</reference>
<organism evidence="11 12">
    <name type="scientific">Zophobas morio</name>
    <dbReference type="NCBI Taxonomy" id="2755281"/>
    <lineage>
        <taxon>Eukaryota</taxon>
        <taxon>Metazoa</taxon>
        <taxon>Ecdysozoa</taxon>
        <taxon>Arthropoda</taxon>
        <taxon>Hexapoda</taxon>
        <taxon>Insecta</taxon>
        <taxon>Pterygota</taxon>
        <taxon>Neoptera</taxon>
        <taxon>Endopterygota</taxon>
        <taxon>Coleoptera</taxon>
        <taxon>Polyphaga</taxon>
        <taxon>Cucujiformia</taxon>
        <taxon>Tenebrionidae</taxon>
        <taxon>Zophobas</taxon>
    </lineage>
</organism>
<comment type="subcellular location">
    <subcellularLocation>
        <location evidence="1">Cell membrane</location>
        <topology evidence="1">Multi-pass membrane protein</topology>
    </subcellularLocation>
</comment>
<dbReference type="EMBL" id="JALNTZ010000005">
    <property type="protein sequence ID" value="KAJ3652464.1"/>
    <property type="molecule type" value="Genomic_DNA"/>
</dbReference>
<feature type="transmembrane region" description="Helical" evidence="7">
    <location>
        <begin position="85"/>
        <end position="105"/>
    </location>
</feature>
<evidence type="ECO:0000256" key="6">
    <source>
        <dbReference type="ARBA" id="ARBA00023136"/>
    </source>
</evidence>
<gene>
    <name evidence="11" type="ORF">Zmor_018425</name>
</gene>
<keyword evidence="5 7" id="KW-1133">Transmembrane helix</keyword>
<protein>
    <recommendedName>
        <fullName evidence="13">Sodium/nucleoside cotransporter</fullName>
    </recommendedName>
</protein>
<keyword evidence="4 7" id="KW-0812">Transmembrane</keyword>
<dbReference type="InterPro" id="IPR011642">
    <property type="entry name" value="Gate_dom"/>
</dbReference>
<feature type="domain" description="Concentrative nucleoside transporter N-terminal" evidence="8">
    <location>
        <begin position="163"/>
        <end position="234"/>
    </location>
</feature>
<feature type="transmembrane region" description="Helical" evidence="7">
    <location>
        <begin position="181"/>
        <end position="201"/>
    </location>
</feature>
<keyword evidence="6 7" id="KW-0472">Membrane</keyword>
<dbReference type="Pfam" id="PF07670">
    <property type="entry name" value="Gate"/>
    <property type="match status" value="1"/>
</dbReference>
<proteinExistence type="inferred from homology"/>
<feature type="transmembrane region" description="Helical" evidence="7">
    <location>
        <begin position="128"/>
        <end position="149"/>
    </location>
</feature>
<feature type="transmembrane region" description="Helical" evidence="7">
    <location>
        <begin position="236"/>
        <end position="253"/>
    </location>
</feature>
<evidence type="ECO:0000256" key="1">
    <source>
        <dbReference type="ARBA" id="ARBA00004651"/>
    </source>
</evidence>
<dbReference type="InterPro" id="IPR011657">
    <property type="entry name" value="CNT_C_dom"/>
</dbReference>
<dbReference type="InterPro" id="IPR002668">
    <property type="entry name" value="CNT_N_dom"/>
</dbReference>
<evidence type="ECO:0000256" key="2">
    <source>
        <dbReference type="ARBA" id="ARBA00009033"/>
    </source>
</evidence>
<feature type="transmembrane region" description="Helical" evidence="7">
    <location>
        <begin position="155"/>
        <end position="174"/>
    </location>
</feature>
<keyword evidence="3" id="KW-1003">Cell membrane</keyword>
<dbReference type="Pfam" id="PF01773">
    <property type="entry name" value="Nucleos_tra2_N"/>
    <property type="match status" value="1"/>
</dbReference>
<evidence type="ECO:0008006" key="13">
    <source>
        <dbReference type="Google" id="ProtNLM"/>
    </source>
</evidence>
<comment type="similarity">
    <text evidence="2">Belongs to the concentrative nucleoside transporter (CNT) (TC 2.A.41) family.</text>
</comment>
<keyword evidence="12" id="KW-1185">Reference proteome</keyword>
<feature type="transmembrane region" description="Helical" evidence="7">
    <location>
        <begin position="500"/>
        <end position="523"/>
    </location>
</feature>
<dbReference type="InterPro" id="IPR008276">
    <property type="entry name" value="C_nuclsd_transpt"/>
</dbReference>
<feature type="transmembrane region" description="Helical" evidence="7">
    <location>
        <begin position="45"/>
        <end position="70"/>
    </location>
</feature>
<evidence type="ECO:0000313" key="11">
    <source>
        <dbReference type="EMBL" id="KAJ3652464.1"/>
    </source>
</evidence>
<feature type="transmembrane region" description="Helical" evidence="7">
    <location>
        <begin position="260"/>
        <end position="282"/>
    </location>
</feature>
<feature type="transmembrane region" description="Helical" evidence="7">
    <location>
        <begin position="319"/>
        <end position="341"/>
    </location>
</feature>
<evidence type="ECO:0000313" key="12">
    <source>
        <dbReference type="Proteomes" id="UP001168821"/>
    </source>
</evidence>
<comment type="caution">
    <text evidence="11">The sequence shown here is derived from an EMBL/GenBank/DDBJ whole genome shotgun (WGS) entry which is preliminary data.</text>
</comment>
<dbReference type="Proteomes" id="UP001168821">
    <property type="component" value="Unassembled WGS sequence"/>
</dbReference>
<accession>A0AA38MDY0</accession>
<feature type="domain" description="Concentrative nucleoside transporter C-terminal" evidence="9">
    <location>
        <begin position="347"/>
        <end position="555"/>
    </location>
</feature>
<feature type="transmembrane region" description="Helical" evidence="7">
    <location>
        <begin position="535"/>
        <end position="557"/>
    </location>
</feature>
<dbReference type="GO" id="GO:0005886">
    <property type="term" value="C:plasma membrane"/>
    <property type="evidence" value="ECO:0007669"/>
    <property type="project" value="UniProtKB-SubCell"/>
</dbReference>
<evidence type="ECO:0000256" key="4">
    <source>
        <dbReference type="ARBA" id="ARBA00022692"/>
    </source>
</evidence>
<evidence type="ECO:0000259" key="9">
    <source>
        <dbReference type="Pfam" id="PF07662"/>
    </source>
</evidence>
<evidence type="ECO:0000256" key="3">
    <source>
        <dbReference type="ARBA" id="ARBA00022475"/>
    </source>
</evidence>
<evidence type="ECO:0000256" key="7">
    <source>
        <dbReference type="SAM" id="Phobius"/>
    </source>
</evidence>
<evidence type="ECO:0000256" key="5">
    <source>
        <dbReference type="ARBA" id="ARBA00022989"/>
    </source>
</evidence>
<evidence type="ECO:0000259" key="8">
    <source>
        <dbReference type="Pfam" id="PF01773"/>
    </source>
</evidence>
<dbReference type="GO" id="GO:0005415">
    <property type="term" value="F:nucleoside:sodium symporter activity"/>
    <property type="evidence" value="ECO:0007669"/>
    <property type="project" value="TreeGrafter"/>
</dbReference>
<feature type="domain" description="Nucleoside transporter/FeoB GTPase Gate" evidence="10">
    <location>
        <begin position="245"/>
        <end position="343"/>
    </location>
</feature>
<dbReference type="PANTHER" id="PTHR10590">
    <property type="entry name" value="SODIUM/NUCLEOSIDE COTRANSPORTER"/>
    <property type="match status" value="1"/>
</dbReference>
<dbReference type="Pfam" id="PF07662">
    <property type="entry name" value="Nucleos_tra2_C"/>
    <property type="match status" value="1"/>
</dbReference>